<gene>
    <name evidence="2" type="ORF">GUA46_00750</name>
</gene>
<organism evidence="2 3">
    <name type="scientific">Flagellimonas chongwuensis</name>
    <dbReference type="NCBI Taxonomy" id="2697365"/>
    <lineage>
        <taxon>Bacteria</taxon>
        <taxon>Pseudomonadati</taxon>
        <taxon>Bacteroidota</taxon>
        <taxon>Flavobacteriia</taxon>
        <taxon>Flavobacteriales</taxon>
        <taxon>Flavobacteriaceae</taxon>
        <taxon>Flagellimonas</taxon>
    </lineage>
</organism>
<accession>A0A850N6G4</accession>
<evidence type="ECO:0000259" key="1">
    <source>
        <dbReference type="Pfam" id="PF13490"/>
    </source>
</evidence>
<dbReference type="InterPro" id="IPR027383">
    <property type="entry name" value="Znf_put"/>
</dbReference>
<dbReference type="Pfam" id="PF13490">
    <property type="entry name" value="zf-HC2"/>
    <property type="match status" value="1"/>
</dbReference>
<dbReference type="InterPro" id="IPR016024">
    <property type="entry name" value="ARM-type_fold"/>
</dbReference>
<dbReference type="RefSeq" id="WP_176618904.1">
    <property type="nucleotide sequence ID" value="NZ_WYET01000001.1"/>
</dbReference>
<dbReference type="Gene3D" id="1.10.10.1320">
    <property type="entry name" value="Anti-sigma factor, zinc-finger domain"/>
    <property type="match status" value="1"/>
</dbReference>
<dbReference type="GO" id="GO:0016491">
    <property type="term" value="F:oxidoreductase activity"/>
    <property type="evidence" value="ECO:0007669"/>
    <property type="project" value="TreeGrafter"/>
</dbReference>
<sequence length="261" mass="29731">MEKNHVFDQIPDYLDGNLTKSEERAFETHIKSCRECQNELEEMKTFFNAFEEDVATPSDRLKSKFESALEQEKLNQGKVVQLESKPSSNWTGNVLKIAASIALLVAAFQMGSIFQQRKVNEDIAQLQDETNQMKQTAMLSLMENQSASKRIQGVNYIEEFEQPDEAIIQALSNRLLYDDNDNVRMTAFEALAKFTSSQTVKTTFIEALEQEKNPSIQVSIIQALVQIQEKKAAEPMKKLLEKEDTQPFIKEQIKAVLPSLT</sequence>
<dbReference type="PANTHER" id="PTHR12697">
    <property type="entry name" value="PBS LYASE HEAT-LIKE PROTEIN"/>
    <property type="match status" value="1"/>
</dbReference>
<name>A0A850N6G4_9FLAO</name>
<dbReference type="Pfam" id="PF13646">
    <property type="entry name" value="HEAT_2"/>
    <property type="match status" value="1"/>
</dbReference>
<dbReference type="Gene3D" id="1.25.10.10">
    <property type="entry name" value="Leucine-rich Repeat Variant"/>
    <property type="match status" value="1"/>
</dbReference>
<evidence type="ECO:0000313" key="3">
    <source>
        <dbReference type="Proteomes" id="UP000558089"/>
    </source>
</evidence>
<dbReference type="InterPro" id="IPR041916">
    <property type="entry name" value="Anti_sigma_zinc_sf"/>
</dbReference>
<feature type="domain" description="Putative zinc-finger" evidence="1">
    <location>
        <begin position="7"/>
        <end position="37"/>
    </location>
</feature>
<dbReference type="AlphaFoldDB" id="A0A850N6G4"/>
<dbReference type="SUPFAM" id="SSF48371">
    <property type="entry name" value="ARM repeat"/>
    <property type="match status" value="1"/>
</dbReference>
<keyword evidence="3" id="KW-1185">Reference proteome</keyword>
<dbReference type="Proteomes" id="UP000558089">
    <property type="component" value="Unassembled WGS sequence"/>
</dbReference>
<reference evidence="2 3" key="1">
    <citation type="submission" date="2020-01" db="EMBL/GenBank/DDBJ databases">
        <title>Draft Genome Analysis of Muricauda sp. HICW Isolated from coastal seawater of PR China.</title>
        <authorList>
            <person name="Chen M.-X."/>
        </authorList>
    </citation>
    <scope>NUCLEOTIDE SEQUENCE [LARGE SCALE GENOMIC DNA]</scope>
    <source>
        <strain evidence="2 3">HICW</strain>
    </source>
</reference>
<dbReference type="InterPro" id="IPR011989">
    <property type="entry name" value="ARM-like"/>
</dbReference>
<dbReference type="EMBL" id="WYET01000001">
    <property type="protein sequence ID" value="NVN16851.1"/>
    <property type="molecule type" value="Genomic_DNA"/>
</dbReference>
<dbReference type="PANTHER" id="PTHR12697:SF5">
    <property type="entry name" value="DEOXYHYPUSINE HYDROXYLASE"/>
    <property type="match status" value="1"/>
</dbReference>
<evidence type="ECO:0000313" key="2">
    <source>
        <dbReference type="EMBL" id="NVN16851.1"/>
    </source>
</evidence>
<comment type="caution">
    <text evidence="2">The sequence shown here is derived from an EMBL/GenBank/DDBJ whole genome shotgun (WGS) entry which is preliminary data.</text>
</comment>
<protein>
    <recommendedName>
        <fullName evidence="1">Putative zinc-finger domain-containing protein</fullName>
    </recommendedName>
</protein>
<proteinExistence type="predicted"/>